<dbReference type="SMART" id="SM00382">
    <property type="entry name" value="AAA"/>
    <property type="match status" value="2"/>
</dbReference>
<dbReference type="GeneID" id="100165098"/>
<dbReference type="Gene3D" id="1.20.1560.10">
    <property type="entry name" value="ABC transporter type 1, transmembrane domain"/>
    <property type="match status" value="2"/>
</dbReference>
<evidence type="ECO:0000256" key="3">
    <source>
        <dbReference type="ARBA" id="ARBA00009726"/>
    </source>
</evidence>
<keyword evidence="4" id="KW-0813">Transport</keyword>
<dbReference type="Proteomes" id="UP000007819">
    <property type="component" value="Chromosome A1"/>
</dbReference>
<evidence type="ECO:0000256" key="11">
    <source>
        <dbReference type="ARBA" id="ARBA00022967"/>
    </source>
</evidence>
<feature type="domain" description="ABC transporter" evidence="18">
    <location>
        <begin position="629"/>
        <end position="854"/>
    </location>
</feature>
<keyword evidence="11" id="KW-1278">Translocase</keyword>
<dbReference type="SUPFAM" id="SSF90123">
    <property type="entry name" value="ABC transporter transmembrane region"/>
    <property type="match status" value="2"/>
</dbReference>
<reference evidence="21" key="1">
    <citation type="submission" date="2010-06" db="EMBL/GenBank/DDBJ databases">
        <authorList>
            <person name="Jiang H."/>
            <person name="Abraham K."/>
            <person name="Ali S."/>
            <person name="Alsbrooks S.L."/>
            <person name="Anim B.N."/>
            <person name="Anosike U.S."/>
            <person name="Attaway T."/>
            <person name="Bandaranaike D.P."/>
            <person name="Battles P.K."/>
            <person name="Bell S.N."/>
            <person name="Bell A.V."/>
            <person name="Beltran B."/>
            <person name="Bickham C."/>
            <person name="Bustamante Y."/>
            <person name="Caleb T."/>
            <person name="Canada A."/>
            <person name="Cardenas V."/>
            <person name="Carter K."/>
            <person name="Chacko J."/>
            <person name="Chandrabose M.N."/>
            <person name="Chavez D."/>
            <person name="Chavez A."/>
            <person name="Chen L."/>
            <person name="Chu H.-S."/>
            <person name="Claassen K.J."/>
            <person name="Cockrell R."/>
            <person name="Collins M."/>
            <person name="Cooper J.A."/>
            <person name="Cree A."/>
            <person name="Curry S.M."/>
            <person name="Da Y."/>
            <person name="Dao M.D."/>
            <person name="Das B."/>
            <person name="Davila M.-L."/>
            <person name="Davy-Carroll L."/>
            <person name="Denson S."/>
            <person name="Dinh H."/>
            <person name="Ebong V.E."/>
            <person name="Edwards J.R."/>
            <person name="Egan A."/>
            <person name="El-Daye J."/>
            <person name="Escobedo L."/>
            <person name="Fernandez S."/>
            <person name="Fernando P.R."/>
            <person name="Flagg N."/>
            <person name="Forbes L.D."/>
            <person name="Fowler R.G."/>
            <person name="Fu Q."/>
            <person name="Gabisi R.A."/>
            <person name="Ganer J."/>
            <person name="Garbino Pronczuk A."/>
            <person name="Garcia R.M."/>
            <person name="Garner T."/>
            <person name="Garrett T.E."/>
            <person name="Gonzalez D.A."/>
            <person name="Hamid H."/>
            <person name="Hawkins E.S."/>
            <person name="Hirani K."/>
            <person name="Hogues M.E."/>
            <person name="Hollins B."/>
            <person name="Hsiao C.-H."/>
            <person name="Jabil R."/>
            <person name="James M.L."/>
            <person name="Jhangiani S.N."/>
            <person name="Johnson B."/>
            <person name="Johnson Q."/>
            <person name="Joshi V."/>
            <person name="Kalu J.B."/>
            <person name="Kam C."/>
            <person name="Kashfia A."/>
            <person name="Keebler J."/>
            <person name="Kisamo H."/>
            <person name="Kovar C.L."/>
            <person name="Lago L.A."/>
            <person name="Lai C.-Y."/>
            <person name="Laidlaw J."/>
            <person name="Lara F."/>
            <person name="Le T.-K."/>
            <person name="Lee S.L."/>
            <person name="Legall F.H."/>
            <person name="Lemon S.J."/>
            <person name="Lewis L.R."/>
            <person name="Li B."/>
            <person name="Liu Y."/>
            <person name="Liu Y.-S."/>
            <person name="Lopez J."/>
            <person name="Lozado R.J."/>
            <person name="Lu J."/>
            <person name="Madu R.C."/>
            <person name="Maheshwari M."/>
            <person name="Maheshwari R."/>
            <person name="Malloy K."/>
            <person name="Martinez E."/>
            <person name="Mathew T."/>
            <person name="Mercado I.C."/>
            <person name="Mercado C."/>
            <person name="Meyer B."/>
            <person name="Montgomery K."/>
            <person name="Morgan M.B."/>
            <person name="Munidasa M."/>
            <person name="Nazareth L.V."/>
            <person name="Nelson J."/>
            <person name="Ng B.M."/>
            <person name="Nguyen N.B."/>
            <person name="Nguyen P.Q."/>
            <person name="Nguyen T."/>
            <person name="Obregon M."/>
            <person name="Okwuonu G.O."/>
            <person name="Onwere C.G."/>
            <person name="Orozco G."/>
            <person name="Parra A."/>
            <person name="Patel S."/>
            <person name="Patil S."/>
            <person name="Perez A."/>
            <person name="Perez Y."/>
            <person name="Pham C."/>
            <person name="Primus E.L."/>
            <person name="Pu L.-L."/>
            <person name="Puazo M."/>
            <person name="Qin X."/>
            <person name="Quiroz J.B."/>
            <person name="Reese J."/>
            <person name="Richards S."/>
            <person name="Rives C.M."/>
            <person name="Robberts R."/>
            <person name="Ruiz S.J."/>
            <person name="Ruiz M.J."/>
            <person name="Santibanez J."/>
            <person name="Schneider B.W."/>
            <person name="Sisson I."/>
            <person name="Smith M."/>
            <person name="Sodergren E."/>
            <person name="Song X.-Z."/>
            <person name="Song B.B."/>
            <person name="Summersgill H."/>
            <person name="Thelus R."/>
            <person name="Thornton R.D."/>
            <person name="Trejos Z.Y."/>
            <person name="Usmani K."/>
            <person name="Vattathil S."/>
            <person name="Villasana D."/>
            <person name="Walker D.L."/>
            <person name="Wang S."/>
            <person name="Wang K."/>
            <person name="White C.S."/>
            <person name="Williams A.C."/>
            <person name="Williamson J."/>
            <person name="Wilson K."/>
            <person name="Woghiren I.O."/>
            <person name="Woodworth J.R."/>
            <person name="Worley K.C."/>
            <person name="Wright R.A."/>
            <person name="Wu W."/>
            <person name="Young L."/>
            <person name="Zhang L."/>
            <person name="Zhang J."/>
            <person name="Zhu Y."/>
            <person name="Muzny D.M."/>
            <person name="Weinstock G."/>
            <person name="Gibbs R.A."/>
        </authorList>
    </citation>
    <scope>NUCLEOTIDE SEQUENCE [LARGE SCALE GENOMIC DNA]</scope>
    <source>
        <strain evidence="21">LSR1</strain>
    </source>
</reference>
<dbReference type="PROSITE" id="PS00211">
    <property type="entry name" value="ABC_TRANSPORTER_1"/>
    <property type="match status" value="2"/>
</dbReference>
<dbReference type="EnsemblMetazoa" id="XM_001944507.5">
    <property type="protein sequence ID" value="XP_001944542.2"/>
    <property type="gene ID" value="LOC100165098"/>
</dbReference>
<evidence type="ECO:0000256" key="16">
    <source>
        <dbReference type="SAM" id="MobiDB-lite"/>
    </source>
</evidence>
<feature type="transmembrane region" description="Helical" evidence="17">
    <location>
        <begin position="1174"/>
        <end position="1195"/>
    </location>
</feature>
<keyword evidence="6" id="KW-0926">Vacuole</keyword>
<keyword evidence="5" id="KW-1003">Cell membrane</keyword>
<dbReference type="SUPFAM" id="SSF52540">
    <property type="entry name" value="P-loop containing nucleoside triphosphate hydrolases"/>
    <property type="match status" value="2"/>
</dbReference>
<dbReference type="InterPro" id="IPR005292">
    <property type="entry name" value="MRP"/>
</dbReference>
<dbReference type="PROSITE" id="PS50893">
    <property type="entry name" value="ABC_TRANSPORTER_2"/>
    <property type="match status" value="2"/>
</dbReference>
<comment type="catalytic activity">
    <reaction evidence="15">
        <text>leukotriene C4(in) + ATP + H2O = leukotriene C4(out) + ADP + phosphate + H(+)</text>
        <dbReference type="Rhea" id="RHEA:38963"/>
        <dbReference type="ChEBI" id="CHEBI:15377"/>
        <dbReference type="ChEBI" id="CHEBI:15378"/>
        <dbReference type="ChEBI" id="CHEBI:30616"/>
        <dbReference type="ChEBI" id="CHEBI:43474"/>
        <dbReference type="ChEBI" id="CHEBI:57973"/>
        <dbReference type="ChEBI" id="CHEBI:456216"/>
    </reaction>
    <physiologicalReaction direction="left-to-right" evidence="15">
        <dbReference type="Rhea" id="RHEA:38964"/>
    </physiologicalReaction>
</comment>
<dbReference type="InterPro" id="IPR027417">
    <property type="entry name" value="P-loop_NTPase"/>
</dbReference>
<name>A0A8R2A2U1_ACYPI</name>
<dbReference type="FunFam" id="3.40.50.300:FF:000293">
    <property type="entry name" value="ATP binding cassette subfamily C member 1"/>
    <property type="match status" value="1"/>
</dbReference>
<dbReference type="InterPro" id="IPR003439">
    <property type="entry name" value="ABC_transporter-like_ATP-bd"/>
</dbReference>
<evidence type="ECO:0000256" key="12">
    <source>
        <dbReference type="ARBA" id="ARBA00022989"/>
    </source>
</evidence>
<dbReference type="Gene3D" id="3.40.50.300">
    <property type="entry name" value="P-loop containing nucleotide triphosphate hydrolases"/>
    <property type="match status" value="2"/>
</dbReference>
<keyword evidence="10" id="KW-0067">ATP-binding</keyword>
<feature type="domain" description="ABC transporter" evidence="18">
    <location>
        <begin position="1268"/>
        <end position="1502"/>
    </location>
</feature>
<dbReference type="NCBIfam" id="TIGR00957">
    <property type="entry name" value="MRP_assoc_pro"/>
    <property type="match status" value="1"/>
</dbReference>
<dbReference type="FunFam" id="1.20.1560.10:FF:000020">
    <property type="entry name" value="ABC metal ion transporter"/>
    <property type="match status" value="1"/>
</dbReference>
<evidence type="ECO:0000256" key="14">
    <source>
        <dbReference type="ARBA" id="ARBA00024220"/>
    </source>
</evidence>
<dbReference type="OrthoDB" id="6603898at2759"/>
<feature type="transmembrane region" description="Helical" evidence="17">
    <location>
        <begin position="1061"/>
        <end position="1083"/>
    </location>
</feature>
<feature type="transmembrane region" description="Helical" evidence="17">
    <location>
        <begin position="427"/>
        <end position="449"/>
    </location>
</feature>
<evidence type="ECO:0000256" key="13">
    <source>
        <dbReference type="ARBA" id="ARBA00023136"/>
    </source>
</evidence>
<comment type="similarity">
    <text evidence="3">Belongs to the ABC transporter superfamily. ABCC family. Conjugate transporter (TC 3.A.1.208) subfamily.</text>
</comment>
<evidence type="ECO:0000313" key="21">
    <source>
        <dbReference type="Proteomes" id="UP000007819"/>
    </source>
</evidence>
<feature type="transmembrane region" description="Helical" evidence="17">
    <location>
        <begin position="1089"/>
        <end position="1109"/>
    </location>
</feature>
<keyword evidence="12 17" id="KW-1133">Transmembrane helix</keyword>
<evidence type="ECO:0000256" key="10">
    <source>
        <dbReference type="ARBA" id="ARBA00022840"/>
    </source>
</evidence>
<keyword evidence="8" id="KW-0677">Repeat</keyword>
<dbReference type="InterPro" id="IPR011527">
    <property type="entry name" value="ABC1_TM_dom"/>
</dbReference>
<dbReference type="InterPro" id="IPR003593">
    <property type="entry name" value="AAA+_ATPase"/>
</dbReference>
<evidence type="ECO:0000256" key="6">
    <source>
        <dbReference type="ARBA" id="ARBA00022554"/>
    </source>
</evidence>
<dbReference type="CDD" id="cd18603">
    <property type="entry name" value="ABC_6TM_MRP1_2_3_6_D2_like"/>
    <property type="match status" value="1"/>
</dbReference>
<organism evidence="20 21">
    <name type="scientific">Acyrthosiphon pisum</name>
    <name type="common">Pea aphid</name>
    <dbReference type="NCBI Taxonomy" id="7029"/>
    <lineage>
        <taxon>Eukaryota</taxon>
        <taxon>Metazoa</taxon>
        <taxon>Ecdysozoa</taxon>
        <taxon>Arthropoda</taxon>
        <taxon>Hexapoda</taxon>
        <taxon>Insecta</taxon>
        <taxon>Pterygota</taxon>
        <taxon>Neoptera</taxon>
        <taxon>Paraneoptera</taxon>
        <taxon>Hemiptera</taxon>
        <taxon>Sternorrhyncha</taxon>
        <taxon>Aphidomorpha</taxon>
        <taxon>Aphidoidea</taxon>
        <taxon>Aphididae</taxon>
        <taxon>Macrosiphini</taxon>
        <taxon>Acyrthosiphon</taxon>
    </lineage>
</organism>
<keyword evidence="7 17" id="KW-0812">Transmembrane</keyword>
<dbReference type="RefSeq" id="XP_001944542.2">
    <property type="nucleotide sequence ID" value="XM_001944507.4"/>
</dbReference>
<sequence>MKLSGIDRFCGSTFWDWNLSWNTTDPDVTPCFEKTILVWAPCLFLWLFSPLEIYYLVNSKYRDIPWNRLNMSKVAGISILCVISIFDIVYTIIRYLSGMDIFSVDIYTPLIKFITFGFVTILICANRARGIRSSGLIFLFWLSFAFFGMVQYRTELRLAFYDVSFHNYPFISYMVYYHIILIEFVLSFFADAEPRKSDYESVQVPCPEMKASFPSKVLFSWFDSFAWSGYKRPIEFKDLWNMNYDDSSQEVLSVFDKYWERSLIKAKLKVSKNIASVKNKPDVSIIELSPAKYTLKNQYKVSILPVLCKSFGSTFLFGSFLRLIVDCLIFVSPQVLKYLISFVGNSTEPLWRGYFYIFLLMMTAMLQTLIFTQHFHRMYLVGMRVRTALTSAIYRKALRISNTARKSFTTGEIVNLMAVDAHRLIDLIPFLNFIWSAPFQICLAMYFLWQLLGPSVLAGLFVMIVLIPINAAVANKLMKLQVKQMTNKDQRLKLMNEILSGIKVLKLYAWEPCFEQKVLDIRGKEINVLRSAVYFNAATSFIWTCAPLLVSLLTYAVYLSDDSHILDAETAFVSLSLFYLLRYPLSLLPMVVSNLVQTSVSIKRINNFMNAEELDPYSVTHDSDEKDSIVIENGVFTWGDPSDAPTLSNINLRVSTGKLVAVVGTVGSGKSSLVSAFLGEMEKVSGRANTKGSIAYVPQQAWIQNTSLKNNILFGQTFDDRVYKIVTDACALKADFQMLPAGDDTEIGEKGINLSGGQKQRVSLARAVYKESDIYFLDDPLSAVDSHVGKHIFERVIGPTGLLRKKTRILVTHSINYLREVDLIVVMKDGQVSESGTYKELIDKRGDFADFLLLHMQEQNEHKVDEIEINKLLEDAPADLKKKYDSQEKNSNSSMQRHLSIDSSKPIPRPSMEQKAKLIESEKAETGYVKWDIYIQYIKSSGAIFCITSVLLTFLYQGFYISSSIWLSIWSHDDGSLTHETENDSKRFMHLTVYGLLGFGQIFSSIASSITFSLGTILAAEKLYKLINARIFKNPLSLFDTTPVGRILNRLSKDIDTIDNVLPLLIKLRIQVIVSVFAILIVISYSTPIFITVIIPISIIYFIIQRFFIATSRQLKRLESISRSPIYSHFSETIAGATSIRAYGAQSKFTLQSEQIVDLNQSSYYPKIVADRWIALRVETIGSFIIFFTSLFSVLGRDTLSPGIVGLSVSYALQITQLLNLLVKVTSDVETNIVAVERIKEYTETPQEAAWEVPSTQPPREWPTSGEIQFKNLKVRYRESLDLVLKGLDFLVEGAQKVGIVGRTGAGKSSLTLSLFRIVEASEGSILIDGIDISKIGLHTLRNRLTIIPQDPVLFSGTLRMNLDPTNSNTDAQLWNALTLVHLKAYVVGLASGLDYEVSEGGENLSVGQRQLVCLARALLKKTKILVLDEATASIDLETDNLIQATIRSEFKDCTVLTIAHRLNTIMDSDKVIVLENGFMIEYDSPTNLLQDKSSIFHSMAKDAGLAP</sequence>
<evidence type="ECO:0000256" key="5">
    <source>
        <dbReference type="ARBA" id="ARBA00022475"/>
    </source>
</evidence>
<feature type="domain" description="ABC transmembrane type-1" evidence="19">
    <location>
        <begin position="316"/>
        <end position="597"/>
    </location>
</feature>
<evidence type="ECO:0000259" key="18">
    <source>
        <dbReference type="PROSITE" id="PS50893"/>
    </source>
</evidence>
<protein>
    <recommendedName>
        <fullName evidence="14">ABC-type glutathione-S-conjugate transporter</fullName>
        <ecNumber evidence="14">7.6.2.3</ecNumber>
    </recommendedName>
</protein>
<feature type="transmembrane region" description="Helical" evidence="17">
    <location>
        <begin position="455"/>
        <end position="475"/>
    </location>
</feature>
<feature type="compositionally biased region" description="Polar residues" evidence="16">
    <location>
        <begin position="889"/>
        <end position="903"/>
    </location>
</feature>
<evidence type="ECO:0000259" key="19">
    <source>
        <dbReference type="PROSITE" id="PS50929"/>
    </source>
</evidence>
<keyword evidence="13 17" id="KW-0472">Membrane</keyword>
<dbReference type="GO" id="GO:0005886">
    <property type="term" value="C:plasma membrane"/>
    <property type="evidence" value="ECO:0007669"/>
    <property type="project" value="UniProtKB-SubCell"/>
</dbReference>
<evidence type="ECO:0000256" key="4">
    <source>
        <dbReference type="ARBA" id="ARBA00022448"/>
    </source>
</evidence>
<proteinExistence type="inferred from homology"/>
<evidence type="ECO:0000256" key="7">
    <source>
        <dbReference type="ARBA" id="ARBA00022692"/>
    </source>
</evidence>
<dbReference type="GO" id="GO:0016887">
    <property type="term" value="F:ATP hydrolysis activity"/>
    <property type="evidence" value="ECO:0007669"/>
    <property type="project" value="InterPro"/>
</dbReference>
<dbReference type="GO" id="GO:0015431">
    <property type="term" value="F:ABC-type glutathione S-conjugate transporter activity"/>
    <property type="evidence" value="ECO:0007669"/>
    <property type="project" value="UniProtKB-EC"/>
</dbReference>
<dbReference type="PROSITE" id="PS50929">
    <property type="entry name" value="ABC_TM1F"/>
    <property type="match status" value="2"/>
</dbReference>
<feature type="transmembrane region" description="Helical" evidence="17">
    <location>
        <begin position="991"/>
        <end position="1020"/>
    </location>
</feature>
<dbReference type="Pfam" id="PF00005">
    <property type="entry name" value="ABC_tran"/>
    <property type="match status" value="2"/>
</dbReference>
<dbReference type="FunFam" id="3.40.50.300:FF:000074">
    <property type="entry name" value="Multidrug resistance-associated protein 5 isoform 1"/>
    <property type="match status" value="1"/>
</dbReference>
<dbReference type="PANTHER" id="PTHR24223">
    <property type="entry name" value="ATP-BINDING CASSETTE SUB-FAMILY C"/>
    <property type="match status" value="1"/>
</dbReference>
<comment type="subcellular location">
    <subcellularLocation>
        <location evidence="2">Cell membrane</location>
        <topology evidence="2">Multi-pass membrane protein</topology>
    </subcellularLocation>
    <subcellularLocation>
        <location evidence="1">Vacuole membrane</location>
        <topology evidence="1">Multi-pass membrane protein</topology>
    </subcellularLocation>
</comment>
<feature type="transmembrane region" description="Helical" evidence="17">
    <location>
        <begin position="351"/>
        <end position="371"/>
    </location>
</feature>
<dbReference type="InterPro" id="IPR017871">
    <property type="entry name" value="ABC_transporter-like_CS"/>
</dbReference>
<feature type="transmembrane region" description="Helical" evidence="17">
    <location>
        <begin position="577"/>
        <end position="596"/>
    </location>
</feature>
<dbReference type="PANTHER" id="PTHR24223:SF443">
    <property type="entry name" value="MULTIDRUG-RESISTANCE LIKE PROTEIN 1, ISOFORM I"/>
    <property type="match status" value="1"/>
</dbReference>
<feature type="transmembrane region" description="Helical" evidence="17">
    <location>
        <begin position="306"/>
        <end position="331"/>
    </location>
</feature>
<feature type="transmembrane region" description="Helical" evidence="17">
    <location>
        <begin position="109"/>
        <end position="126"/>
    </location>
</feature>
<dbReference type="InterPro" id="IPR036640">
    <property type="entry name" value="ABC1_TM_sf"/>
</dbReference>
<feature type="transmembrane region" description="Helical" evidence="17">
    <location>
        <begin position="943"/>
        <end position="971"/>
    </location>
</feature>
<dbReference type="EC" id="7.6.2.3" evidence="14"/>
<dbReference type="CDD" id="cd03244">
    <property type="entry name" value="ABCC_MRP_domain2"/>
    <property type="match status" value="1"/>
</dbReference>
<evidence type="ECO:0000256" key="15">
    <source>
        <dbReference type="ARBA" id="ARBA00047523"/>
    </source>
</evidence>
<evidence type="ECO:0000256" key="8">
    <source>
        <dbReference type="ARBA" id="ARBA00022737"/>
    </source>
</evidence>
<dbReference type="GO" id="GO:0000323">
    <property type="term" value="C:lytic vacuole"/>
    <property type="evidence" value="ECO:0007669"/>
    <property type="project" value="UniProtKB-ARBA"/>
</dbReference>
<dbReference type="CDD" id="cd03250">
    <property type="entry name" value="ABCC_MRP_domain1"/>
    <property type="match status" value="1"/>
</dbReference>
<dbReference type="CDD" id="cd18595">
    <property type="entry name" value="ABC_6TM_MRP1_2_3_6_D1_like"/>
    <property type="match status" value="1"/>
</dbReference>
<dbReference type="GO" id="GO:0005524">
    <property type="term" value="F:ATP binding"/>
    <property type="evidence" value="ECO:0007669"/>
    <property type="project" value="UniProtKB-KW"/>
</dbReference>
<accession>A0A8R2A2U1</accession>
<feature type="domain" description="ABC transmembrane type-1" evidence="19">
    <location>
        <begin position="947"/>
        <end position="1231"/>
    </location>
</feature>
<dbReference type="InterPro" id="IPR050173">
    <property type="entry name" value="ABC_transporter_C-like"/>
</dbReference>
<feature type="region of interest" description="Disordered" evidence="16">
    <location>
        <begin position="883"/>
        <end position="909"/>
    </location>
</feature>
<dbReference type="FunFam" id="1.20.1560.10:FF:000001">
    <property type="entry name" value="ATP-binding cassette subfamily C member 1"/>
    <property type="match status" value="1"/>
</dbReference>
<feature type="transmembrane region" description="Helical" evidence="17">
    <location>
        <begin position="532"/>
        <end position="557"/>
    </location>
</feature>
<dbReference type="Pfam" id="PF24357">
    <property type="entry name" value="TMD0_ABC"/>
    <property type="match status" value="1"/>
</dbReference>
<evidence type="ECO:0000256" key="17">
    <source>
        <dbReference type="SAM" id="Phobius"/>
    </source>
</evidence>
<evidence type="ECO:0000256" key="2">
    <source>
        <dbReference type="ARBA" id="ARBA00004651"/>
    </source>
</evidence>
<keyword evidence="9" id="KW-0547">Nucleotide-binding</keyword>
<evidence type="ECO:0000256" key="9">
    <source>
        <dbReference type="ARBA" id="ARBA00022741"/>
    </source>
</evidence>
<evidence type="ECO:0000256" key="1">
    <source>
        <dbReference type="ARBA" id="ARBA00004128"/>
    </source>
</evidence>
<evidence type="ECO:0000313" key="20">
    <source>
        <dbReference type="EnsemblMetazoa" id="XP_001944542.2"/>
    </source>
</evidence>
<dbReference type="Pfam" id="PF00664">
    <property type="entry name" value="ABC_membrane"/>
    <property type="match status" value="2"/>
</dbReference>
<dbReference type="InterPro" id="IPR056227">
    <property type="entry name" value="TMD0_ABC"/>
</dbReference>
<feature type="transmembrane region" description="Helical" evidence="17">
    <location>
        <begin position="77"/>
        <end position="97"/>
    </location>
</feature>
<feature type="transmembrane region" description="Helical" evidence="17">
    <location>
        <begin position="36"/>
        <end position="57"/>
    </location>
</feature>
<dbReference type="KEGG" id="api:100165098"/>
<reference evidence="20" key="2">
    <citation type="submission" date="2022-06" db="UniProtKB">
        <authorList>
            <consortium name="EnsemblMetazoa"/>
        </authorList>
    </citation>
    <scope>IDENTIFICATION</scope>
</reference>
<dbReference type="GO" id="GO:0005774">
    <property type="term" value="C:vacuolar membrane"/>
    <property type="evidence" value="ECO:0007669"/>
    <property type="project" value="UniProtKB-SubCell"/>
</dbReference>
<feature type="transmembrane region" description="Helical" evidence="17">
    <location>
        <begin position="170"/>
        <end position="190"/>
    </location>
</feature>
<feature type="transmembrane region" description="Helical" evidence="17">
    <location>
        <begin position="133"/>
        <end position="150"/>
    </location>
</feature>
<keyword evidence="21" id="KW-1185">Reference proteome</keyword>